<proteinExistence type="inferred from homology"/>
<dbReference type="InterPro" id="IPR036291">
    <property type="entry name" value="NAD(P)-bd_dom_sf"/>
</dbReference>
<protein>
    <submittedName>
        <fullName evidence="3">SDR family oxidoreductase</fullName>
    </submittedName>
</protein>
<organism evidence="3 4">
    <name type="scientific">Actinomyces israelii</name>
    <dbReference type="NCBI Taxonomy" id="1659"/>
    <lineage>
        <taxon>Bacteria</taxon>
        <taxon>Bacillati</taxon>
        <taxon>Actinomycetota</taxon>
        <taxon>Actinomycetes</taxon>
        <taxon>Actinomycetales</taxon>
        <taxon>Actinomycetaceae</taxon>
        <taxon>Actinomyces</taxon>
    </lineage>
</organism>
<keyword evidence="4" id="KW-1185">Reference proteome</keyword>
<dbReference type="PANTHER" id="PTHR42760:SF135">
    <property type="entry name" value="BLL7886 PROTEIN"/>
    <property type="match status" value="1"/>
</dbReference>
<sequence length="246" mass="25361">MRNKFLALVTGASRGIGRAAAIALAEAGYDIAGWFKSNSDAAGETARAVEATGARFYAQAVDVADEAAVRAGFRQMRKTADAPLRALVCAAGITRDGLAGIMTAEAFDSVVRVNLRGSFLVCREATKAMRRSGGAIVLVSSVAGLSGQPGQANYSASKGGINAMTQSLAKESARFGIRVNAVAPGYTQTDMYRAMDPSARRRAMETVPLGRPGTSAEVASAIAFLIGESSSYITGQILAVDGGITA</sequence>
<evidence type="ECO:0000256" key="1">
    <source>
        <dbReference type="ARBA" id="ARBA00006484"/>
    </source>
</evidence>
<dbReference type="SMART" id="SM00822">
    <property type="entry name" value="PKS_KR"/>
    <property type="match status" value="1"/>
</dbReference>
<gene>
    <name evidence="3" type="ORF">OHJ16_08620</name>
</gene>
<dbReference type="Gene3D" id="3.40.50.720">
    <property type="entry name" value="NAD(P)-binding Rossmann-like Domain"/>
    <property type="match status" value="1"/>
</dbReference>
<evidence type="ECO:0000313" key="4">
    <source>
        <dbReference type="Proteomes" id="UP001072034"/>
    </source>
</evidence>
<dbReference type="RefSeq" id="WP_268917566.1">
    <property type="nucleotide sequence ID" value="NZ_JAPTMY010000017.1"/>
</dbReference>
<dbReference type="PRINTS" id="PR00080">
    <property type="entry name" value="SDRFAMILY"/>
</dbReference>
<dbReference type="InterPro" id="IPR002347">
    <property type="entry name" value="SDR_fam"/>
</dbReference>
<comment type="similarity">
    <text evidence="1">Belongs to the short-chain dehydrogenases/reductases (SDR) family.</text>
</comment>
<accession>A0ABT4I8N1</accession>
<dbReference type="EMBL" id="JAPTMY010000017">
    <property type="protein sequence ID" value="MCZ0858107.1"/>
    <property type="molecule type" value="Genomic_DNA"/>
</dbReference>
<name>A0ABT4I8N1_9ACTO</name>
<reference evidence="3" key="1">
    <citation type="submission" date="2022-10" db="EMBL/GenBank/DDBJ databases">
        <title>Genome sequence of Actinomyces israelii ATCC 10048.</title>
        <authorList>
            <person name="Watt R.M."/>
            <person name="Tong W.M."/>
        </authorList>
    </citation>
    <scope>NUCLEOTIDE SEQUENCE</scope>
    <source>
        <strain evidence="3">ATCC 10048</strain>
    </source>
</reference>
<evidence type="ECO:0000259" key="2">
    <source>
        <dbReference type="SMART" id="SM00822"/>
    </source>
</evidence>
<feature type="domain" description="Ketoreductase" evidence="2">
    <location>
        <begin position="5"/>
        <end position="185"/>
    </location>
</feature>
<dbReference type="InterPro" id="IPR020904">
    <property type="entry name" value="Sc_DH/Rdtase_CS"/>
</dbReference>
<comment type="caution">
    <text evidence="3">The sequence shown here is derived from an EMBL/GenBank/DDBJ whole genome shotgun (WGS) entry which is preliminary data.</text>
</comment>
<dbReference type="PRINTS" id="PR00081">
    <property type="entry name" value="GDHRDH"/>
</dbReference>
<dbReference type="Pfam" id="PF13561">
    <property type="entry name" value="adh_short_C2"/>
    <property type="match status" value="1"/>
</dbReference>
<dbReference type="PROSITE" id="PS00061">
    <property type="entry name" value="ADH_SHORT"/>
    <property type="match status" value="1"/>
</dbReference>
<dbReference type="Proteomes" id="UP001072034">
    <property type="component" value="Unassembled WGS sequence"/>
</dbReference>
<evidence type="ECO:0000313" key="3">
    <source>
        <dbReference type="EMBL" id="MCZ0858107.1"/>
    </source>
</evidence>
<dbReference type="PANTHER" id="PTHR42760">
    <property type="entry name" value="SHORT-CHAIN DEHYDROGENASES/REDUCTASES FAMILY MEMBER"/>
    <property type="match status" value="1"/>
</dbReference>
<dbReference type="InterPro" id="IPR057326">
    <property type="entry name" value="KR_dom"/>
</dbReference>
<dbReference type="SUPFAM" id="SSF51735">
    <property type="entry name" value="NAD(P)-binding Rossmann-fold domains"/>
    <property type="match status" value="1"/>
</dbReference>